<organism evidence="1 2">
    <name type="scientific">Thermoclostridium stercorarium (strain ATCC 35414 / DSM 8532 / NCIMB 11754)</name>
    <name type="common">Clostridium stercorarium</name>
    <dbReference type="NCBI Taxonomy" id="1121335"/>
    <lineage>
        <taxon>Bacteria</taxon>
        <taxon>Bacillati</taxon>
        <taxon>Bacillota</taxon>
        <taxon>Clostridia</taxon>
        <taxon>Eubacteriales</taxon>
        <taxon>Oscillospiraceae</taxon>
        <taxon>Thermoclostridium</taxon>
    </lineage>
</organism>
<dbReference type="PATRIC" id="fig|1121335.3.peg.261"/>
<gene>
    <name evidence="1" type="ordered locus">Cst_c02730</name>
</gene>
<dbReference type="AlphaFoldDB" id="L7VKL8"/>
<evidence type="ECO:0000313" key="2">
    <source>
        <dbReference type="Proteomes" id="UP000011220"/>
    </source>
</evidence>
<dbReference type="EMBL" id="CP004044">
    <property type="protein sequence ID" value="AGC67297.1"/>
    <property type="molecule type" value="Genomic_DNA"/>
</dbReference>
<dbReference type="Proteomes" id="UP000011220">
    <property type="component" value="Chromosome"/>
</dbReference>
<sequence length="41" mass="4671">MVFSSQNETENAIIFLFDVLDMNCNIGSFYGKIFPVSCFDN</sequence>
<keyword evidence="2" id="KW-1185">Reference proteome</keyword>
<proteinExistence type="predicted"/>
<protein>
    <submittedName>
        <fullName evidence="1">Uncharacterized protein</fullName>
    </submittedName>
</protein>
<evidence type="ECO:0000313" key="1">
    <source>
        <dbReference type="EMBL" id="AGC67297.1"/>
    </source>
</evidence>
<dbReference type="STRING" id="1121335.Cst_c02730"/>
<reference evidence="1 2" key="1">
    <citation type="journal article" date="2013" name="Genome Announc.">
        <title>Complete genome sequence of Clostridium stercorarium subsp. stercorarium strain DSM 8532, a thermophilic degrader of plant cell wall fibers.</title>
        <authorList>
            <person name="Poehlein A."/>
            <person name="Zverlov V.V."/>
            <person name="Daniel R."/>
            <person name="Schwarz W.H."/>
            <person name="Liebl W."/>
        </authorList>
    </citation>
    <scope>NUCLEOTIDE SEQUENCE [LARGE SCALE GENOMIC DNA]</scope>
    <source>
        <strain evidence="2">ATCC 35414 / DSM 8532 / NCIMB 11754</strain>
    </source>
</reference>
<accession>L7VKL8</accession>
<name>L7VKL8_THES1</name>
<dbReference type="KEGG" id="css:Cst_c02730"/>